<dbReference type="NCBIfam" id="TIGR01179">
    <property type="entry name" value="galE"/>
    <property type="match status" value="1"/>
</dbReference>
<dbReference type="Gene3D" id="3.40.50.720">
    <property type="entry name" value="NAD(P)-binding Rossmann-like Domain"/>
    <property type="match status" value="1"/>
</dbReference>
<feature type="domain" description="NAD-dependent epimerase/dehydratase" evidence="12">
    <location>
        <begin position="9"/>
        <end position="277"/>
    </location>
</feature>
<dbReference type="InParanoid" id="A0A165K4S4"/>
<evidence type="ECO:0000256" key="11">
    <source>
        <dbReference type="RuleBase" id="RU366046"/>
    </source>
</evidence>
<proteinExistence type="inferred from homology"/>
<comment type="cofactor">
    <cofactor evidence="2 11">
        <name>NAD(+)</name>
        <dbReference type="ChEBI" id="CHEBI:57540"/>
    </cofactor>
</comment>
<organism evidence="13 14">
    <name type="scientific">Calocera cornea HHB12733</name>
    <dbReference type="NCBI Taxonomy" id="1353952"/>
    <lineage>
        <taxon>Eukaryota</taxon>
        <taxon>Fungi</taxon>
        <taxon>Dikarya</taxon>
        <taxon>Basidiomycota</taxon>
        <taxon>Agaricomycotina</taxon>
        <taxon>Dacrymycetes</taxon>
        <taxon>Dacrymycetales</taxon>
        <taxon>Dacrymycetaceae</taxon>
        <taxon>Calocera</taxon>
    </lineage>
</organism>
<gene>
    <name evidence="13" type="ORF">CALCODRAFT_513938</name>
</gene>
<dbReference type="FunCoup" id="A0A165K4S4">
    <property type="interactions" value="319"/>
</dbReference>
<comment type="pathway">
    <text evidence="3 11">Carbohydrate metabolism; galactose metabolism.</text>
</comment>
<reference evidence="13 14" key="1">
    <citation type="journal article" date="2016" name="Mol. Biol. Evol.">
        <title>Comparative Genomics of Early-Diverging Mushroom-Forming Fungi Provides Insights into the Origins of Lignocellulose Decay Capabilities.</title>
        <authorList>
            <person name="Nagy L.G."/>
            <person name="Riley R."/>
            <person name="Tritt A."/>
            <person name="Adam C."/>
            <person name="Daum C."/>
            <person name="Floudas D."/>
            <person name="Sun H."/>
            <person name="Yadav J.S."/>
            <person name="Pangilinan J."/>
            <person name="Larsson K.H."/>
            <person name="Matsuura K."/>
            <person name="Barry K."/>
            <person name="Labutti K."/>
            <person name="Kuo R."/>
            <person name="Ohm R.A."/>
            <person name="Bhattacharya S.S."/>
            <person name="Shirouzu T."/>
            <person name="Yoshinaga Y."/>
            <person name="Martin F.M."/>
            <person name="Grigoriev I.V."/>
            <person name="Hibbett D.S."/>
        </authorList>
    </citation>
    <scope>NUCLEOTIDE SEQUENCE [LARGE SCALE GENOMIC DNA]</scope>
    <source>
        <strain evidence="13 14">HHB12733</strain>
    </source>
</reference>
<evidence type="ECO:0000256" key="1">
    <source>
        <dbReference type="ARBA" id="ARBA00000083"/>
    </source>
</evidence>
<dbReference type="OrthoDB" id="9402762at2759"/>
<evidence type="ECO:0000256" key="4">
    <source>
        <dbReference type="ARBA" id="ARBA00005028"/>
    </source>
</evidence>
<dbReference type="STRING" id="1353952.A0A165K4S4"/>
<comment type="pathway">
    <text evidence="4">Carbohydrate metabolism; hexose metabolism.</text>
</comment>
<accession>A0A165K4S4</accession>
<dbReference type="Proteomes" id="UP000076842">
    <property type="component" value="Unassembled WGS sequence"/>
</dbReference>
<evidence type="ECO:0000259" key="12">
    <source>
        <dbReference type="Pfam" id="PF01370"/>
    </source>
</evidence>
<evidence type="ECO:0000256" key="3">
    <source>
        <dbReference type="ARBA" id="ARBA00004947"/>
    </source>
</evidence>
<dbReference type="InterPro" id="IPR001509">
    <property type="entry name" value="Epimerase_deHydtase"/>
</dbReference>
<dbReference type="EC" id="5.1.3.2" evidence="11"/>
<dbReference type="CDD" id="cd05247">
    <property type="entry name" value="UDP_G4E_1_SDR_e"/>
    <property type="match status" value="1"/>
</dbReference>
<evidence type="ECO:0000313" key="13">
    <source>
        <dbReference type="EMBL" id="KZT62681.1"/>
    </source>
</evidence>
<evidence type="ECO:0000256" key="9">
    <source>
        <dbReference type="ARBA" id="ARBA00037955"/>
    </source>
</evidence>
<keyword evidence="7 11" id="KW-0413">Isomerase</keyword>
<evidence type="ECO:0000256" key="8">
    <source>
        <dbReference type="ARBA" id="ARBA00037676"/>
    </source>
</evidence>
<comment type="similarity">
    <text evidence="11">Belongs to the NAD(P)-dependent epimerase/dehydratase family.</text>
</comment>
<comment type="function">
    <text evidence="8">Mutarotase converts alpha-aldose to the beta-anomer. It is active on D-glucose, L-arabinose, D-xylose, D-galactose, maltose and lactose.</text>
</comment>
<keyword evidence="5 11" id="KW-0520">NAD</keyword>
<sequence>MAQQPLKRVLVTGGAGYIGSHIVLTLLLTRQYKVLSIDNYHNSFPTALKRATQIATEALPADATEQDRDSTVVESFTGNLNLRADVEKVFASGPLWGVIHVAALKAVGESSELPLDYYATNVGATIQLLQIMQEHGCHSIVYSSSATVYGTPPLVPIPETTPLKAESVYGRTKVMCETILSDLCNAYPDKWRAISLRYFNPAGAHTSGLMGEDPRGKPGNLLPLLSQIAIGKYADSPLKVFGNDYPTPDGTCVRDYIHILDLARGHLLALEALSDERAPGSTISPDVFPKEGGKYKAYNLGKGHGQSVLSMIAAMHKASGFEYKYEIIGRRVGDVPDLTADPALARKELGFSAPLELEQMCEDLWRWQSMNPNGYGEQ</sequence>
<protein>
    <recommendedName>
        <fullName evidence="11">UDP-glucose 4-epimerase</fullName>
        <ecNumber evidence="11">5.1.3.2</ecNumber>
    </recommendedName>
</protein>
<name>A0A165K4S4_9BASI</name>
<comment type="similarity">
    <text evidence="9">In the N-terminal section; belongs to the NAD(P)-dependent epimerase/dehydratase family.</text>
</comment>
<evidence type="ECO:0000256" key="6">
    <source>
        <dbReference type="ARBA" id="ARBA00023144"/>
    </source>
</evidence>
<comment type="similarity">
    <text evidence="10">In the C-terminal section; belongs to the aldose epimerase family.</text>
</comment>
<keyword evidence="6" id="KW-0299">Galactose metabolism</keyword>
<evidence type="ECO:0000256" key="7">
    <source>
        <dbReference type="ARBA" id="ARBA00023235"/>
    </source>
</evidence>
<dbReference type="InterPro" id="IPR036291">
    <property type="entry name" value="NAD(P)-bd_dom_sf"/>
</dbReference>
<dbReference type="Pfam" id="PF01370">
    <property type="entry name" value="Epimerase"/>
    <property type="match status" value="1"/>
</dbReference>
<evidence type="ECO:0000256" key="10">
    <source>
        <dbReference type="ARBA" id="ARBA00038238"/>
    </source>
</evidence>
<dbReference type="PANTHER" id="PTHR43725:SF47">
    <property type="entry name" value="UDP-GLUCOSE 4-EPIMERASE"/>
    <property type="match status" value="1"/>
</dbReference>
<dbReference type="AlphaFoldDB" id="A0A165K4S4"/>
<dbReference type="PRINTS" id="PR01713">
    <property type="entry name" value="NUCEPIMERASE"/>
</dbReference>
<dbReference type="GO" id="GO:0005829">
    <property type="term" value="C:cytosol"/>
    <property type="evidence" value="ECO:0007669"/>
    <property type="project" value="TreeGrafter"/>
</dbReference>
<evidence type="ECO:0000256" key="2">
    <source>
        <dbReference type="ARBA" id="ARBA00001911"/>
    </source>
</evidence>
<dbReference type="PANTHER" id="PTHR43725">
    <property type="entry name" value="UDP-GLUCOSE 4-EPIMERASE"/>
    <property type="match status" value="1"/>
</dbReference>
<dbReference type="EMBL" id="KV423915">
    <property type="protein sequence ID" value="KZT62681.1"/>
    <property type="molecule type" value="Genomic_DNA"/>
</dbReference>
<keyword evidence="11" id="KW-0119">Carbohydrate metabolism</keyword>
<dbReference type="Gene3D" id="3.90.25.10">
    <property type="entry name" value="UDP-galactose 4-epimerase, domain 1"/>
    <property type="match status" value="1"/>
</dbReference>
<comment type="catalytic activity">
    <reaction evidence="1 11">
        <text>UDP-alpha-D-glucose = UDP-alpha-D-galactose</text>
        <dbReference type="Rhea" id="RHEA:22168"/>
        <dbReference type="ChEBI" id="CHEBI:58885"/>
        <dbReference type="ChEBI" id="CHEBI:66914"/>
        <dbReference type="EC" id="5.1.3.2"/>
    </reaction>
</comment>
<keyword evidence="14" id="KW-1185">Reference proteome</keyword>
<comment type="subunit">
    <text evidence="11">Homodimer.</text>
</comment>
<evidence type="ECO:0000313" key="14">
    <source>
        <dbReference type="Proteomes" id="UP000076842"/>
    </source>
</evidence>
<dbReference type="InterPro" id="IPR005886">
    <property type="entry name" value="UDP_G4E"/>
</dbReference>
<dbReference type="GO" id="GO:0006012">
    <property type="term" value="P:galactose metabolic process"/>
    <property type="evidence" value="ECO:0007669"/>
    <property type="project" value="UniProtKB-UniPathway"/>
</dbReference>
<dbReference type="SUPFAM" id="SSF51735">
    <property type="entry name" value="NAD(P)-binding Rossmann-fold domains"/>
    <property type="match status" value="1"/>
</dbReference>
<evidence type="ECO:0000256" key="5">
    <source>
        <dbReference type="ARBA" id="ARBA00023027"/>
    </source>
</evidence>
<dbReference type="UniPathway" id="UPA00214"/>
<dbReference type="GO" id="GO:0003978">
    <property type="term" value="F:UDP-glucose 4-epimerase activity"/>
    <property type="evidence" value="ECO:0007669"/>
    <property type="project" value="UniProtKB-UniRule"/>
</dbReference>